<reference evidence="2 3" key="1">
    <citation type="submission" date="2018-10" db="EMBL/GenBank/DDBJ databases">
        <title>Isolation, diversity and antibacterial activity of antinobacteria from the wheat rhizosphere soil.</title>
        <authorList>
            <person name="Sun T."/>
        </authorList>
    </citation>
    <scope>NUCLEOTIDE SEQUENCE [LARGE SCALE GENOMIC DNA]</scope>
    <source>
        <strain evidence="2 3">SJ-23</strain>
    </source>
</reference>
<dbReference type="NCBIfam" id="TIGR00199">
    <property type="entry name" value="PncC_domain"/>
    <property type="match status" value="1"/>
</dbReference>
<dbReference type="Proteomes" id="UP000275048">
    <property type="component" value="Unassembled WGS sequence"/>
</dbReference>
<dbReference type="Pfam" id="PF02464">
    <property type="entry name" value="CinA"/>
    <property type="match status" value="1"/>
</dbReference>
<gene>
    <name evidence="2" type="ORF">EDM22_10010</name>
</gene>
<evidence type="ECO:0000313" key="2">
    <source>
        <dbReference type="EMBL" id="RNB49352.1"/>
    </source>
</evidence>
<dbReference type="Gene3D" id="3.90.950.20">
    <property type="entry name" value="CinA-like"/>
    <property type="match status" value="1"/>
</dbReference>
<proteinExistence type="predicted"/>
<evidence type="ECO:0000313" key="3">
    <source>
        <dbReference type="Proteomes" id="UP000275048"/>
    </source>
</evidence>
<dbReference type="InterPro" id="IPR036653">
    <property type="entry name" value="CinA-like_C"/>
</dbReference>
<dbReference type="GO" id="GO:0016787">
    <property type="term" value="F:hydrolase activity"/>
    <property type="evidence" value="ECO:0007669"/>
    <property type="project" value="UniProtKB-KW"/>
</dbReference>
<name>A0A3M8ADX9_9MICO</name>
<dbReference type="SUPFAM" id="SSF142433">
    <property type="entry name" value="CinA-like"/>
    <property type="match status" value="1"/>
</dbReference>
<keyword evidence="3" id="KW-1185">Reference proteome</keyword>
<dbReference type="OrthoDB" id="1253990at2"/>
<comment type="caution">
    <text evidence="2">The sequence shown here is derived from an EMBL/GenBank/DDBJ whole genome shotgun (WGS) entry which is preliminary data.</text>
</comment>
<dbReference type="EMBL" id="RHHB01000016">
    <property type="protein sequence ID" value="RNB49352.1"/>
    <property type="molecule type" value="Genomic_DNA"/>
</dbReference>
<evidence type="ECO:0000259" key="1">
    <source>
        <dbReference type="Pfam" id="PF02464"/>
    </source>
</evidence>
<dbReference type="AlphaFoldDB" id="A0A3M8ADX9"/>
<protein>
    <submittedName>
        <fullName evidence="2">Nicotinamide-nucleotide amidohydrolase family protein</fullName>
    </submittedName>
</protein>
<feature type="domain" description="CinA C-terminal" evidence="1">
    <location>
        <begin position="9"/>
        <end position="160"/>
    </location>
</feature>
<accession>A0A3M8ADX9</accession>
<keyword evidence="2" id="KW-0378">Hydrolase</keyword>
<organism evidence="2 3">
    <name type="scientific">Agromyces tardus</name>
    <dbReference type="NCBI Taxonomy" id="2583849"/>
    <lineage>
        <taxon>Bacteria</taxon>
        <taxon>Bacillati</taxon>
        <taxon>Actinomycetota</taxon>
        <taxon>Actinomycetes</taxon>
        <taxon>Micrococcales</taxon>
        <taxon>Microbacteriaceae</taxon>
        <taxon>Agromyces</taxon>
    </lineage>
</organism>
<sequence>MPGTPDPAARLIGELTRRGLRIAVAESLTGGLVVAELTRIPGASVVVNGGVVAYDTAVKRSVLGVAAELLADEGPVHPEVARQMADHVRRVLAVAGRPADIGVATTGVAGPAEQDGKPAGTVYVGVAIGDEVEAIALDLAGDRGEIRRETVRRAIDAVLSRLDAG</sequence>
<dbReference type="InterPro" id="IPR008136">
    <property type="entry name" value="CinA_C"/>
</dbReference>